<dbReference type="SUPFAM" id="SSF55785">
    <property type="entry name" value="PYP-like sensor domain (PAS domain)"/>
    <property type="match status" value="1"/>
</dbReference>
<dbReference type="InterPro" id="IPR052016">
    <property type="entry name" value="Bact_Sigma-Reg"/>
</dbReference>
<dbReference type="SUPFAM" id="SSF55781">
    <property type="entry name" value="GAF domain-like"/>
    <property type="match status" value="1"/>
</dbReference>
<reference evidence="4 5" key="1">
    <citation type="submission" date="2018-05" db="EMBL/GenBank/DDBJ databases">
        <title>Complete genome sequence of the Type Strain of Streptomyces spongiicola HNM0071, the producer of staurosporine.</title>
        <authorList>
            <person name="Zhou S."/>
            <person name="Huang X."/>
        </authorList>
    </citation>
    <scope>NUCLEOTIDE SEQUENCE [LARGE SCALE GENOMIC DNA]</scope>
    <source>
        <strain evidence="4 5">HNM0071</strain>
    </source>
</reference>
<feature type="compositionally biased region" description="Low complexity" evidence="2">
    <location>
        <begin position="83"/>
        <end position="93"/>
    </location>
</feature>
<feature type="domain" description="ANTAR" evidence="3">
    <location>
        <begin position="20"/>
        <end position="81"/>
    </location>
</feature>
<organism evidence="4 5">
    <name type="scientific">Streptomyces spongiicola</name>
    <dbReference type="NCBI Taxonomy" id="1690221"/>
    <lineage>
        <taxon>Bacteria</taxon>
        <taxon>Bacillati</taxon>
        <taxon>Actinomycetota</taxon>
        <taxon>Actinomycetes</taxon>
        <taxon>Kitasatosporales</taxon>
        <taxon>Streptomycetaceae</taxon>
        <taxon>Streptomyces</taxon>
    </lineage>
</organism>
<dbReference type="SMART" id="SM00331">
    <property type="entry name" value="PP2C_SIG"/>
    <property type="match status" value="1"/>
</dbReference>
<dbReference type="Proteomes" id="UP000245051">
    <property type="component" value="Chromosome"/>
</dbReference>
<protein>
    <submittedName>
        <fullName evidence="4">Phosphatase</fullName>
    </submittedName>
</protein>
<proteinExistence type="predicted"/>
<dbReference type="InterPro" id="IPR036457">
    <property type="entry name" value="PPM-type-like_dom_sf"/>
</dbReference>
<dbReference type="Gene3D" id="3.30.450.20">
    <property type="entry name" value="PAS domain"/>
    <property type="match status" value="1"/>
</dbReference>
<dbReference type="RefSeq" id="WP_109297080.1">
    <property type="nucleotide sequence ID" value="NZ_CP029254.1"/>
</dbReference>
<dbReference type="Gene3D" id="3.30.450.40">
    <property type="match status" value="1"/>
</dbReference>
<dbReference type="PANTHER" id="PTHR43156:SF2">
    <property type="entry name" value="STAGE II SPORULATION PROTEIN E"/>
    <property type="match status" value="1"/>
</dbReference>
<dbReference type="EMBL" id="CP029254">
    <property type="protein sequence ID" value="AWK12247.1"/>
    <property type="molecule type" value="Genomic_DNA"/>
</dbReference>
<keyword evidence="1" id="KW-0378">Hydrolase</keyword>
<dbReference type="PROSITE" id="PS50921">
    <property type="entry name" value="ANTAR"/>
    <property type="match status" value="1"/>
</dbReference>
<evidence type="ECO:0000313" key="5">
    <source>
        <dbReference type="Proteomes" id="UP000245051"/>
    </source>
</evidence>
<dbReference type="SMART" id="SM01012">
    <property type="entry name" value="ANTAR"/>
    <property type="match status" value="1"/>
</dbReference>
<dbReference type="PANTHER" id="PTHR43156">
    <property type="entry name" value="STAGE II SPORULATION PROTEIN E-RELATED"/>
    <property type="match status" value="1"/>
</dbReference>
<evidence type="ECO:0000256" key="2">
    <source>
        <dbReference type="SAM" id="MobiDB-lite"/>
    </source>
</evidence>
<sequence>MTMPEQGPVGPEPDRLADAVTRLTAELAALRREAARRHLLDLAGGVLVAQHSLTPGEAADHLVRLAETMDVGPEDLAADIVDGATGPPGAASGDPPPERDGGPRTADDAARSGYGEAGSADRRARWAEAGTEAAARLGGTADEIAATLLDGGLRPLGARALWLFRRTETDCLQLAGRAGMNPLEASHWRWVPPTGGSTLHRVLGEGTPLWLPDGTGPAEALPGPDPGAARAVLPLRQRGVVTGLALVDWPGPAVLDEPVRRALTGLAAPAARILDAAAPGTTEPGVLAPLLDLLTHPAMVLRADMESGALHVEHLNRPALDSVRHVHGPAGRQLAQVLPAMHADLVRLAASARESAAPQRAARVPVEHRVGGPDPLHDVRVLPVGPDRTVVLWHGATDPGLSLSRVLGRLENVAAFEDDLITGESRWSEQAYRIFGLEPGTSPVPLRRLAPHLHREDTGRLDELLTALTRRREGGDTVVRAVREDGGLRHLRIAAEPLLTGGVLSGITGVYQDVSAQHHTEIALSATFDRLTAAQTQAALRQQLVLQLQQAIVPEMPELQRLPGLQVAARYRPAAEEYRVGGDWYDVLPLPDGRVLVVTGDIAGHGIDSVTGMVALRNALRGLAFTGHRPGRLMAWLNEVTLHTHGGPTATAVCGLYDPADRSLCWASAGHLPPVLLRDGAAGLLEPPQNILLGAVPAVTYKETVTRLEPGDTLMLYTDGLVESRRTGIDQGLERLRRAVERLRPAGPDEQADALLTAVTGDTDDDTSLVVFRVS</sequence>
<evidence type="ECO:0000256" key="1">
    <source>
        <dbReference type="ARBA" id="ARBA00022801"/>
    </source>
</evidence>
<name>A0ABN5KZ83_9ACTN</name>
<dbReference type="SUPFAM" id="SSF81606">
    <property type="entry name" value="PP2C-like"/>
    <property type="match status" value="1"/>
</dbReference>
<dbReference type="Pfam" id="PF03861">
    <property type="entry name" value="ANTAR"/>
    <property type="match status" value="1"/>
</dbReference>
<feature type="region of interest" description="Disordered" evidence="2">
    <location>
        <begin position="81"/>
        <end position="122"/>
    </location>
</feature>
<dbReference type="InterPro" id="IPR029016">
    <property type="entry name" value="GAF-like_dom_sf"/>
</dbReference>
<gene>
    <name evidence="4" type="ORF">DDQ41_28770</name>
</gene>
<dbReference type="InterPro" id="IPR035965">
    <property type="entry name" value="PAS-like_dom_sf"/>
</dbReference>
<dbReference type="InterPro" id="IPR001932">
    <property type="entry name" value="PPM-type_phosphatase-like_dom"/>
</dbReference>
<keyword evidence="5" id="KW-1185">Reference proteome</keyword>
<feature type="compositionally biased region" description="Basic and acidic residues" evidence="2">
    <location>
        <begin position="96"/>
        <end position="110"/>
    </location>
</feature>
<evidence type="ECO:0000259" key="3">
    <source>
        <dbReference type="PROSITE" id="PS50921"/>
    </source>
</evidence>
<dbReference type="Gene3D" id="3.60.40.10">
    <property type="entry name" value="PPM-type phosphatase domain"/>
    <property type="match status" value="1"/>
</dbReference>
<accession>A0ABN5KZ83</accession>
<dbReference type="Pfam" id="PF07228">
    <property type="entry name" value="SpoIIE"/>
    <property type="match status" value="1"/>
</dbReference>
<dbReference type="InterPro" id="IPR005561">
    <property type="entry name" value="ANTAR"/>
</dbReference>
<evidence type="ECO:0000313" key="4">
    <source>
        <dbReference type="EMBL" id="AWK12247.1"/>
    </source>
</evidence>